<dbReference type="GO" id="GO:0006950">
    <property type="term" value="P:response to stress"/>
    <property type="evidence" value="ECO:0007669"/>
    <property type="project" value="UniProtKB-ARBA"/>
</dbReference>
<feature type="compositionally biased region" description="Polar residues" evidence="1">
    <location>
        <begin position="414"/>
        <end position="429"/>
    </location>
</feature>
<feature type="domain" description="SprT-like" evidence="2">
    <location>
        <begin position="173"/>
        <end position="285"/>
    </location>
</feature>
<evidence type="ECO:0000259" key="2">
    <source>
        <dbReference type="Pfam" id="PF10263"/>
    </source>
</evidence>
<dbReference type="EMBL" id="MU864508">
    <property type="protein sequence ID" value="KAK4184051.1"/>
    <property type="molecule type" value="Genomic_DNA"/>
</dbReference>
<dbReference type="Pfam" id="PF10263">
    <property type="entry name" value="SprT-like"/>
    <property type="match status" value="1"/>
</dbReference>
<proteinExistence type="predicted"/>
<reference evidence="3" key="2">
    <citation type="submission" date="2023-05" db="EMBL/GenBank/DDBJ databases">
        <authorList>
            <consortium name="Lawrence Berkeley National Laboratory"/>
            <person name="Steindorff A."/>
            <person name="Hensen N."/>
            <person name="Bonometti L."/>
            <person name="Westerberg I."/>
            <person name="Brannstrom I.O."/>
            <person name="Guillou S."/>
            <person name="Cros-Aarteil S."/>
            <person name="Calhoun S."/>
            <person name="Haridas S."/>
            <person name="Kuo A."/>
            <person name="Mondo S."/>
            <person name="Pangilinan J."/>
            <person name="Riley R."/>
            <person name="Labutti K."/>
            <person name="Andreopoulos B."/>
            <person name="Lipzen A."/>
            <person name="Chen C."/>
            <person name="Yanf M."/>
            <person name="Daum C."/>
            <person name="Ng V."/>
            <person name="Clum A."/>
            <person name="Ohm R."/>
            <person name="Martin F."/>
            <person name="Silar P."/>
            <person name="Natvig D."/>
            <person name="Lalanne C."/>
            <person name="Gautier V."/>
            <person name="Ament-Velasquez S.L."/>
            <person name="Kruys A."/>
            <person name="Hutchinson M.I."/>
            <person name="Powell A.J."/>
            <person name="Barry K."/>
            <person name="Miller A.N."/>
            <person name="Grigoriev I.V."/>
            <person name="Debuchy R."/>
            <person name="Gladieux P."/>
            <person name="Thoren M.H."/>
            <person name="Johannesson H."/>
        </authorList>
    </citation>
    <scope>NUCLEOTIDE SEQUENCE</scope>
    <source>
        <strain evidence="3">PSN309</strain>
    </source>
</reference>
<dbReference type="AlphaFoldDB" id="A0AAN6WMI8"/>
<gene>
    <name evidence="3" type="ORF">QBC35DRAFT_69147</name>
</gene>
<protein>
    <recommendedName>
        <fullName evidence="2">SprT-like domain-containing protein</fullName>
    </recommendedName>
</protein>
<feature type="compositionally biased region" description="Polar residues" evidence="1">
    <location>
        <begin position="83"/>
        <end position="95"/>
    </location>
</feature>
<evidence type="ECO:0000256" key="1">
    <source>
        <dbReference type="SAM" id="MobiDB-lite"/>
    </source>
</evidence>
<dbReference type="Proteomes" id="UP001302126">
    <property type="component" value="Unassembled WGS sequence"/>
</dbReference>
<keyword evidence="4" id="KW-1185">Reference proteome</keyword>
<evidence type="ECO:0000313" key="4">
    <source>
        <dbReference type="Proteomes" id="UP001302126"/>
    </source>
</evidence>
<feature type="region of interest" description="Disordered" evidence="1">
    <location>
        <begin position="1"/>
        <end position="38"/>
    </location>
</feature>
<name>A0AAN6WMI8_9PEZI</name>
<reference evidence="3" key="1">
    <citation type="journal article" date="2023" name="Mol. Phylogenet. Evol.">
        <title>Genome-scale phylogeny and comparative genomics of the fungal order Sordariales.</title>
        <authorList>
            <person name="Hensen N."/>
            <person name="Bonometti L."/>
            <person name="Westerberg I."/>
            <person name="Brannstrom I.O."/>
            <person name="Guillou S."/>
            <person name="Cros-Aarteil S."/>
            <person name="Calhoun S."/>
            <person name="Haridas S."/>
            <person name="Kuo A."/>
            <person name="Mondo S."/>
            <person name="Pangilinan J."/>
            <person name="Riley R."/>
            <person name="LaButti K."/>
            <person name="Andreopoulos B."/>
            <person name="Lipzen A."/>
            <person name="Chen C."/>
            <person name="Yan M."/>
            <person name="Daum C."/>
            <person name="Ng V."/>
            <person name="Clum A."/>
            <person name="Steindorff A."/>
            <person name="Ohm R.A."/>
            <person name="Martin F."/>
            <person name="Silar P."/>
            <person name="Natvig D.O."/>
            <person name="Lalanne C."/>
            <person name="Gautier V."/>
            <person name="Ament-Velasquez S.L."/>
            <person name="Kruys A."/>
            <person name="Hutchinson M.I."/>
            <person name="Powell A.J."/>
            <person name="Barry K."/>
            <person name="Miller A.N."/>
            <person name="Grigoriev I.V."/>
            <person name="Debuchy R."/>
            <person name="Gladieux P."/>
            <person name="Hiltunen Thoren M."/>
            <person name="Johannesson H."/>
        </authorList>
    </citation>
    <scope>NUCLEOTIDE SEQUENCE</scope>
    <source>
        <strain evidence="3">PSN309</strain>
    </source>
</reference>
<organism evidence="3 4">
    <name type="scientific">Podospora australis</name>
    <dbReference type="NCBI Taxonomy" id="1536484"/>
    <lineage>
        <taxon>Eukaryota</taxon>
        <taxon>Fungi</taxon>
        <taxon>Dikarya</taxon>
        <taxon>Ascomycota</taxon>
        <taxon>Pezizomycotina</taxon>
        <taxon>Sordariomycetes</taxon>
        <taxon>Sordariomycetidae</taxon>
        <taxon>Sordariales</taxon>
        <taxon>Podosporaceae</taxon>
        <taxon>Podospora</taxon>
    </lineage>
</organism>
<dbReference type="InterPro" id="IPR006640">
    <property type="entry name" value="SprT-like_domain"/>
</dbReference>
<feature type="region of interest" description="Disordered" evidence="1">
    <location>
        <begin position="410"/>
        <end position="444"/>
    </location>
</feature>
<sequence>MARPVEGGDYPPAPFAAGPFHPAKRHADDDDLNPPYKRPKNIFATVAYKTTMDVSPFEGIYSDNRHRYLPDFQHPPPFLTACPPSSLSTPQTQRPASAPPIERTASGLSIQSDPTEFGGSTKLLEDHEAAQRVREHLVTFRRRNPDSKHERILRSIINPRQREEPLDHEHLLSIFSAANEIFFNGRLSQRVMWDWSHESSTQYDCRVIGTTALRRANPKARGFETLIVLSSTILRDKRYSRRLLISTFLHELIHSYMFICCGFRARCDGGHTPGFREIAQIVDDWAGKEAALYLSRVEADLELFRTGGTTTFHAQKEEHECCERYTIRGGRSRVAVTPSIYPCSGMAEQREYSRDYMEDALTSAAAAAAAAAAGLGAYQEPVAMKVFTAGFSPDLVTTRQELSGYYYHPEQRHTGTSSAGKGSEYSSNIHPWPRQPQRAAHRPGPVYMSSYSSDYAYVYPGNTFYQKQ</sequence>
<accession>A0AAN6WMI8</accession>
<feature type="region of interest" description="Disordered" evidence="1">
    <location>
        <begin position="82"/>
        <end position="120"/>
    </location>
</feature>
<evidence type="ECO:0000313" key="3">
    <source>
        <dbReference type="EMBL" id="KAK4184051.1"/>
    </source>
</evidence>
<comment type="caution">
    <text evidence="3">The sequence shown here is derived from an EMBL/GenBank/DDBJ whole genome shotgun (WGS) entry which is preliminary data.</text>
</comment>